<keyword evidence="2" id="KW-1185">Reference proteome</keyword>
<proteinExistence type="predicted"/>
<evidence type="ECO:0000313" key="2">
    <source>
        <dbReference type="Proteomes" id="UP000233556"/>
    </source>
</evidence>
<reference evidence="2" key="2">
    <citation type="submission" date="2017-12" db="EMBL/GenBank/DDBJ databases">
        <title>Genome sequence of the Bar-tailed Godwit (Limosa lapponica baueri).</title>
        <authorList>
            <person name="Lima N.C.B."/>
            <person name="Parody-Merino A.M."/>
            <person name="Battley P.F."/>
            <person name="Fidler A.E."/>
            <person name="Prosdocimi F."/>
        </authorList>
    </citation>
    <scope>NUCLEOTIDE SEQUENCE [LARGE SCALE GENOMIC DNA]</scope>
</reference>
<evidence type="ECO:0000313" key="1">
    <source>
        <dbReference type="EMBL" id="PKU40878.1"/>
    </source>
</evidence>
<organism evidence="1 2">
    <name type="scientific">Limosa lapponica baueri</name>
    <dbReference type="NCBI Taxonomy" id="1758121"/>
    <lineage>
        <taxon>Eukaryota</taxon>
        <taxon>Metazoa</taxon>
        <taxon>Chordata</taxon>
        <taxon>Craniata</taxon>
        <taxon>Vertebrata</taxon>
        <taxon>Euteleostomi</taxon>
        <taxon>Archelosauria</taxon>
        <taxon>Archosauria</taxon>
        <taxon>Dinosauria</taxon>
        <taxon>Saurischia</taxon>
        <taxon>Theropoda</taxon>
        <taxon>Coelurosauria</taxon>
        <taxon>Aves</taxon>
        <taxon>Neognathae</taxon>
        <taxon>Neoaves</taxon>
        <taxon>Charadriiformes</taxon>
        <taxon>Scolopacidae</taxon>
        <taxon>Limosa</taxon>
    </lineage>
</organism>
<dbReference type="OrthoDB" id="416454at2759"/>
<name>A0A2I0U465_LIMLA</name>
<accession>A0A2I0U465</accession>
<protein>
    <submittedName>
        <fullName evidence="1">Pituitary adenylate cyclase-activating polypeptide type i receptor</fullName>
    </submittedName>
</protein>
<dbReference type="EMBL" id="KZ506194">
    <property type="protein sequence ID" value="PKU40878.1"/>
    <property type="molecule type" value="Genomic_DNA"/>
</dbReference>
<sequence length="80" mass="9192">MAWMMGQSVPSASLLMTSNWEEWLIDRPGFCAAIQTDLDRLLMEFNKGKCKVLHLWRHNALHMLGAIQLESGFIEKDLES</sequence>
<dbReference type="AlphaFoldDB" id="A0A2I0U465"/>
<gene>
    <name evidence="1" type="ORF">llap_8821</name>
</gene>
<keyword evidence="1" id="KW-0675">Receptor</keyword>
<reference evidence="2" key="1">
    <citation type="submission" date="2017-11" db="EMBL/GenBank/DDBJ databases">
        <authorList>
            <person name="Lima N.C."/>
            <person name="Parody-Merino A.M."/>
            <person name="Battley P.F."/>
            <person name="Fidler A.E."/>
            <person name="Prosdocimi F."/>
        </authorList>
    </citation>
    <scope>NUCLEOTIDE SEQUENCE [LARGE SCALE GENOMIC DNA]</scope>
</reference>
<dbReference type="Proteomes" id="UP000233556">
    <property type="component" value="Unassembled WGS sequence"/>
</dbReference>